<dbReference type="Gene3D" id="2.40.110.20">
    <property type="match status" value="1"/>
</dbReference>
<evidence type="ECO:0000256" key="3">
    <source>
        <dbReference type="ARBA" id="ARBA00022630"/>
    </source>
</evidence>
<evidence type="ECO:0000313" key="9">
    <source>
        <dbReference type="EMBL" id="MCF3946474.1"/>
    </source>
</evidence>
<dbReference type="EMBL" id="JAKGBZ010000010">
    <property type="protein sequence ID" value="MCF3946474.1"/>
    <property type="molecule type" value="Genomic_DNA"/>
</dbReference>
<comment type="caution">
    <text evidence="9">The sequence shown here is derived from an EMBL/GenBank/DDBJ whole genome shotgun (WGS) entry which is preliminary data.</text>
</comment>
<accession>A0ABS9DUS3</accession>
<dbReference type="Proteomes" id="UP001521209">
    <property type="component" value="Unassembled WGS sequence"/>
</dbReference>
<dbReference type="PANTHER" id="PTHR42707">
    <property type="entry name" value="ACYL-COA DEHYDROGENASE"/>
    <property type="match status" value="1"/>
</dbReference>
<evidence type="ECO:0000259" key="8">
    <source>
        <dbReference type="Pfam" id="PF18158"/>
    </source>
</evidence>
<dbReference type="SUPFAM" id="SSF56645">
    <property type="entry name" value="Acyl-CoA dehydrogenase NM domain-like"/>
    <property type="match status" value="1"/>
</dbReference>
<evidence type="ECO:0000256" key="5">
    <source>
        <dbReference type="RuleBase" id="RU362125"/>
    </source>
</evidence>
<reference evidence="9 10" key="1">
    <citation type="submission" date="2022-01" db="EMBL/GenBank/DDBJ databases">
        <authorList>
            <person name="Won M."/>
            <person name="Kim S.-J."/>
            <person name="Kwon S.-W."/>
        </authorList>
    </citation>
    <scope>NUCLEOTIDE SEQUENCE [LARGE SCALE GENOMIC DNA]</scope>
    <source>
        <strain evidence="9 10">KCTC 23505</strain>
    </source>
</reference>
<evidence type="ECO:0000256" key="1">
    <source>
        <dbReference type="ARBA" id="ARBA00001974"/>
    </source>
</evidence>
<feature type="domain" description="Acyl-CoA dehydrogenase/oxidase C-terminal" evidence="6">
    <location>
        <begin position="289"/>
        <end position="444"/>
    </location>
</feature>
<dbReference type="PANTHER" id="PTHR42707:SF3">
    <property type="entry name" value="ACYL-COA DEHYDROGENASE AIDB-RELATED"/>
    <property type="match status" value="1"/>
</dbReference>
<dbReference type="InterPro" id="IPR041504">
    <property type="entry name" value="AidB_N"/>
</dbReference>
<dbReference type="Pfam" id="PF18158">
    <property type="entry name" value="AidB_N"/>
    <property type="match status" value="1"/>
</dbReference>
<dbReference type="InterPro" id="IPR009100">
    <property type="entry name" value="AcylCoA_DH/oxidase_NM_dom_sf"/>
</dbReference>
<keyword evidence="5" id="KW-0560">Oxidoreductase</keyword>
<dbReference type="InterPro" id="IPR006089">
    <property type="entry name" value="Acyl-CoA_DH_CS"/>
</dbReference>
<evidence type="ECO:0000256" key="2">
    <source>
        <dbReference type="ARBA" id="ARBA00009347"/>
    </source>
</evidence>
<dbReference type="RefSeq" id="WP_235703707.1">
    <property type="nucleotide sequence ID" value="NZ_JAKGBZ010000010.1"/>
</dbReference>
<evidence type="ECO:0000313" key="10">
    <source>
        <dbReference type="Proteomes" id="UP001521209"/>
    </source>
</evidence>
<dbReference type="PROSITE" id="PS00073">
    <property type="entry name" value="ACYL_COA_DH_2"/>
    <property type="match status" value="1"/>
</dbReference>
<name>A0ABS9DUS3_9PROT</name>
<feature type="domain" description="Acyl-CoA oxidase/dehydrogenase middle" evidence="7">
    <location>
        <begin position="185"/>
        <end position="279"/>
    </location>
</feature>
<protein>
    <submittedName>
        <fullName evidence="9">Acyl-CoA dehydrogenase family protein</fullName>
    </submittedName>
</protein>
<gene>
    <name evidence="9" type="ORF">L2A60_07220</name>
</gene>
<comment type="cofactor">
    <cofactor evidence="1 5">
        <name>FAD</name>
        <dbReference type="ChEBI" id="CHEBI:57692"/>
    </cofactor>
</comment>
<dbReference type="SUPFAM" id="SSF47203">
    <property type="entry name" value="Acyl-CoA dehydrogenase C-terminal domain-like"/>
    <property type="match status" value="1"/>
</dbReference>
<dbReference type="Pfam" id="PF02770">
    <property type="entry name" value="Acyl-CoA_dh_M"/>
    <property type="match status" value="1"/>
</dbReference>
<proteinExistence type="inferred from homology"/>
<feature type="domain" description="Adaptive response protein AidB N-terminal" evidence="8">
    <location>
        <begin position="16"/>
        <end position="171"/>
    </location>
</feature>
<dbReference type="Pfam" id="PF00441">
    <property type="entry name" value="Acyl-CoA_dh_1"/>
    <property type="match status" value="1"/>
</dbReference>
<evidence type="ECO:0000259" key="6">
    <source>
        <dbReference type="Pfam" id="PF00441"/>
    </source>
</evidence>
<keyword evidence="4 5" id="KW-0274">FAD</keyword>
<organism evidence="9 10">
    <name type="scientific">Acidiphilium iwatense</name>
    <dbReference type="NCBI Taxonomy" id="768198"/>
    <lineage>
        <taxon>Bacteria</taxon>
        <taxon>Pseudomonadati</taxon>
        <taxon>Pseudomonadota</taxon>
        <taxon>Alphaproteobacteria</taxon>
        <taxon>Acetobacterales</taxon>
        <taxon>Acidocellaceae</taxon>
        <taxon>Acidiphilium</taxon>
    </lineage>
</organism>
<dbReference type="InterPro" id="IPR009075">
    <property type="entry name" value="AcylCo_DH/oxidase_C"/>
</dbReference>
<dbReference type="InterPro" id="IPR052904">
    <property type="entry name" value="Acyl-CoA_dehydrogenase-like"/>
</dbReference>
<dbReference type="Gene3D" id="1.20.140.10">
    <property type="entry name" value="Butyryl-CoA Dehydrogenase, subunit A, domain 3"/>
    <property type="match status" value="1"/>
</dbReference>
<dbReference type="InterPro" id="IPR036250">
    <property type="entry name" value="AcylCo_DH-like_C"/>
</dbReference>
<dbReference type="InterPro" id="IPR006091">
    <property type="entry name" value="Acyl-CoA_Oxase/DH_mid-dom"/>
</dbReference>
<dbReference type="Gene3D" id="6.10.250.600">
    <property type="match status" value="1"/>
</dbReference>
<comment type="similarity">
    <text evidence="2 5">Belongs to the acyl-CoA dehydrogenase family.</text>
</comment>
<sequence length="551" mass="59022">MGDYIDDMVSTHDVYNQAGEPPDYNAYTEDRAFSEAISALGAGWAEQKFAACGAVIGSARLRDLARDANRYVPELRAFDRFGNRIDEVAYHPAWHELMGLIRGSEYHSLGWTAQNSGAQVARAGIAYLWGQGEPGVCCPEAMTFASLGALRHAPELLGRFRAGILSSEYDPRPLPPGAKSALSVGMAMTEKQGGSDLRQTQTTARRSGNGRWALTGHKWFFSVPTSDLFLTLARTDAGVSCFLAQGWRDDGSRNGVEIQRLKEKCGNRSNASSEVEFHDLDAEMVGEDGRGIATIIEMAHLTRLECAIGGASLMRHATSLAMFHASRRHAFQKALIDQPMMRAVLADLALEAEAALWLAMRAAAAVDAAPHDAAEAALARVIVPVAKYWNCKRAPALVAEALECHGGNGFIEDHPIARLYREAPLNGVWEGAGNVICLDVLRALTRTQGAADVLMVELAPARGVDTALDALISGIGDALAKPHAIETEARRIVEHAALAFAAALLLRHAPAPVAEAFIRARIARPGLAFGALPDGIDLAAILDRSAVIPVG</sequence>
<keyword evidence="3 5" id="KW-0285">Flavoprotein</keyword>
<evidence type="ECO:0000256" key="4">
    <source>
        <dbReference type="ARBA" id="ARBA00022827"/>
    </source>
</evidence>
<keyword evidence="10" id="KW-1185">Reference proteome</keyword>
<evidence type="ECO:0000259" key="7">
    <source>
        <dbReference type="Pfam" id="PF02770"/>
    </source>
</evidence>